<evidence type="ECO:0000313" key="6">
    <source>
        <dbReference type="Proteomes" id="UP001556196"/>
    </source>
</evidence>
<evidence type="ECO:0000259" key="3">
    <source>
        <dbReference type="Pfam" id="PF01232"/>
    </source>
</evidence>
<dbReference type="Proteomes" id="UP001556196">
    <property type="component" value="Unassembled WGS sequence"/>
</dbReference>
<evidence type="ECO:0000259" key="4">
    <source>
        <dbReference type="Pfam" id="PF08125"/>
    </source>
</evidence>
<evidence type="ECO:0000256" key="2">
    <source>
        <dbReference type="ARBA" id="ARBA00023027"/>
    </source>
</evidence>
<dbReference type="Pfam" id="PF01232">
    <property type="entry name" value="Mannitol_dh"/>
    <property type="match status" value="1"/>
</dbReference>
<dbReference type="GO" id="GO:0016491">
    <property type="term" value="F:oxidoreductase activity"/>
    <property type="evidence" value="ECO:0007669"/>
    <property type="project" value="UniProtKB-KW"/>
</dbReference>
<protein>
    <submittedName>
        <fullName evidence="5">Mannitol dehydrogenase family protein</fullName>
        <ecNumber evidence="5">1.1.1.-</ecNumber>
    </submittedName>
</protein>
<evidence type="ECO:0000256" key="1">
    <source>
        <dbReference type="ARBA" id="ARBA00023002"/>
    </source>
</evidence>
<keyword evidence="6" id="KW-1185">Reference proteome</keyword>
<dbReference type="SUPFAM" id="SSF48179">
    <property type="entry name" value="6-phosphogluconate dehydrogenase C-terminal domain-like"/>
    <property type="match status" value="1"/>
</dbReference>
<accession>A0ABV3QV61</accession>
<dbReference type="InterPro" id="IPR013131">
    <property type="entry name" value="Mannitol_DH_N"/>
</dbReference>
<dbReference type="InterPro" id="IPR050988">
    <property type="entry name" value="Mannitol_DH/Oxidoreductase"/>
</dbReference>
<dbReference type="InterPro" id="IPR008927">
    <property type="entry name" value="6-PGluconate_DH-like_C_sf"/>
</dbReference>
<feature type="domain" description="Mannitol dehydrogenase C-terminal" evidence="4">
    <location>
        <begin position="283"/>
        <end position="477"/>
    </location>
</feature>
<dbReference type="InterPro" id="IPR000669">
    <property type="entry name" value="Mannitol_DH"/>
</dbReference>
<feature type="domain" description="Mannitol dehydrogenase N-terminal" evidence="3">
    <location>
        <begin position="32"/>
        <end position="274"/>
    </location>
</feature>
<proteinExistence type="predicted"/>
<dbReference type="InterPro" id="IPR013328">
    <property type="entry name" value="6PGD_dom2"/>
</dbReference>
<keyword evidence="2" id="KW-0520">NAD</keyword>
<comment type="caution">
    <text evidence="5">The sequence shown here is derived from an EMBL/GenBank/DDBJ whole genome shotgun (WGS) entry which is preliminary data.</text>
</comment>
<dbReference type="InterPro" id="IPR013118">
    <property type="entry name" value="Mannitol_DH_C"/>
</dbReference>
<dbReference type="PANTHER" id="PTHR43362:SF1">
    <property type="entry name" value="MANNITOL DEHYDROGENASE 2-RELATED"/>
    <property type="match status" value="1"/>
</dbReference>
<dbReference type="EMBL" id="JBFOCI010000001">
    <property type="protein sequence ID" value="MEW9804808.1"/>
    <property type="molecule type" value="Genomic_DNA"/>
</dbReference>
<name>A0ABV3QV61_9HYPH</name>
<dbReference type="Pfam" id="PF08125">
    <property type="entry name" value="Mannitol_dh_C"/>
    <property type="match status" value="1"/>
</dbReference>
<evidence type="ECO:0000313" key="5">
    <source>
        <dbReference type="EMBL" id="MEW9804808.1"/>
    </source>
</evidence>
<gene>
    <name evidence="5" type="ORF">ABUE31_02260</name>
</gene>
<dbReference type="InterPro" id="IPR023027">
    <property type="entry name" value="Mannitol_DH_CS"/>
</dbReference>
<organism evidence="5 6">
    <name type="scientific">Mesorhizobium marinum</name>
    <dbReference type="NCBI Taxonomy" id="3228790"/>
    <lineage>
        <taxon>Bacteria</taxon>
        <taxon>Pseudomonadati</taxon>
        <taxon>Pseudomonadota</taxon>
        <taxon>Alphaproteobacteria</taxon>
        <taxon>Hyphomicrobiales</taxon>
        <taxon>Phyllobacteriaceae</taxon>
        <taxon>Mesorhizobium</taxon>
    </lineage>
</organism>
<dbReference type="PANTHER" id="PTHR43362">
    <property type="entry name" value="MANNITOL DEHYDROGENASE DSF1-RELATED"/>
    <property type="match status" value="1"/>
</dbReference>
<dbReference type="EC" id="1.1.1.-" evidence="5"/>
<dbReference type="Gene3D" id="1.10.1040.10">
    <property type="entry name" value="N-(1-d-carboxylethyl)-l-norvaline Dehydrogenase, domain 2"/>
    <property type="match status" value="1"/>
</dbReference>
<keyword evidence="1 5" id="KW-0560">Oxidoreductase</keyword>
<reference evidence="5 6" key="1">
    <citation type="submission" date="2024-06" db="EMBL/GenBank/DDBJ databases">
        <authorList>
            <person name="Tuo L."/>
        </authorList>
    </citation>
    <scope>NUCLEOTIDE SEQUENCE [LARGE SCALE GENOMIC DNA]</scope>
    <source>
        <strain evidence="5 6">ZMM04-5</strain>
    </source>
</reference>
<sequence length="497" mass="53546">MNRLNAGSIPLLPSEVRRPGYDREMTRIGFAHVGVGAFHRCHQAEYTEDALEAGADDRAEIGVNLRPPSIADQLSPQDGLYSRLLVEGDRAEARVIGSIRRVLDAEREPAGALAALADPGIDVVTMTVTEKGYCHVPASGALDWERPEIAGDLARSSGRTSLPGFLAEMLARRMAANAPVTLISCDNIPGNGQILKGVVLGFAEAADKPLAGWIADNVRFPSTMVDRIVPATRPEDLKQVEELTGLRDDGAVVGEPFRQWVIEDDFNRPRPRWDVAGAQFVADVEPYEFIKMRVLNACQSALSYVGALTGLGTTCDDVNDPELRDFVRRMILSEAAAVLPDMPGMQVGPYLDLTLARLGNRAIRHTNHQIATDGSQKINQRILQPLRDRRALGLASPLLETAIAGWVAYLAKSQPAFGGAWHAHDQIMPLVADIATRSSGDIDVFTKLFIGNRAIFGDSLAADDGLADRIAGTAKAMLADGVRTALGRAMAEAPPRG</sequence>
<dbReference type="RefSeq" id="WP_367721870.1">
    <property type="nucleotide sequence ID" value="NZ_JBFOCI010000001.1"/>
</dbReference>
<dbReference type="Gene3D" id="3.40.50.720">
    <property type="entry name" value="NAD(P)-binding Rossmann-like Domain"/>
    <property type="match status" value="1"/>
</dbReference>
<dbReference type="PRINTS" id="PR00084">
    <property type="entry name" value="MTLDHDRGNASE"/>
</dbReference>
<dbReference type="SUPFAM" id="SSF51735">
    <property type="entry name" value="NAD(P)-binding Rossmann-fold domains"/>
    <property type="match status" value="1"/>
</dbReference>
<dbReference type="InterPro" id="IPR036291">
    <property type="entry name" value="NAD(P)-bd_dom_sf"/>
</dbReference>
<dbReference type="PROSITE" id="PS00974">
    <property type="entry name" value="MANNITOL_DHGENASE"/>
    <property type="match status" value="1"/>
</dbReference>